<dbReference type="GO" id="GO:0035091">
    <property type="term" value="F:phosphatidylinositol binding"/>
    <property type="evidence" value="ECO:0007669"/>
    <property type="project" value="InterPro"/>
</dbReference>
<evidence type="ECO:0000259" key="4">
    <source>
        <dbReference type="PROSITE" id="PS51207"/>
    </source>
</evidence>
<keyword evidence="2" id="KW-1133">Transmembrane helix</keyword>
<dbReference type="InterPro" id="IPR036871">
    <property type="entry name" value="PX_dom_sf"/>
</dbReference>
<organism evidence="5">
    <name type="scientific">Cacopsylla melanoneura</name>
    <dbReference type="NCBI Taxonomy" id="428564"/>
    <lineage>
        <taxon>Eukaryota</taxon>
        <taxon>Metazoa</taxon>
        <taxon>Ecdysozoa</taxon>
        <taxon>Arthropoda</taxon>
        <taxon>Hexapoda</taxon>
        <taxon>Insecta</taxon>
        <taxon>Pterygota</taxon>
        <taxon>Neoptera</taxon>
        <taxon>Paraneoptera</taxon>
        <taxon>Hemiptera</taxon>
        <taxon>Sternorrhyncha</taxon>
        <taxon>Psylloidea</taxon>
        <taxon>Psyllidae</taxon>
        <taxon>Psyllinae</taxon>
        <taxon>Cacopsylla</taxon>
    </lineage>
</organism>
<dbReference type="Pfam" id="PF00787">
    <property type="entry name" value="PX"/>
    <property type="match status" value="1"/>
</dbReference>
<proteinExistence type="predicted"/>
<feature type="domain" description="RGS" evidence="3">
    <location>
        <begin position="385"/>
        <end position="514"/>
    </location>
</feature>
<evidence type="ECO:0000256" key="2">
    <source>
        <dbReference type="SAM" id="Phobius"/>
    </source>
</evidence>
<feature type="transmembrane region" description="Helical" evidence="2">
    <location>
        <begin position="37"/>
        <end position="70"/>
    </location>
</feature>
<dbReference type="Pfam" id="PF02194">
    <property type="entry name" value="PXA"/>
    <property type="match status" value="1"/>
</dbReference>
<dbReference type="GO" id="GO:0005770">
    <property type="term" value="C:late endosome"/>
    <property type="evidence" value="ECO:0007669"/>
    <property type="project" value="TreeGrafter"/>
</dbReference>
<dbReference type="PANTHER" id="PTHR22775:SF44">
    <property type="entry name" value="SORTING NEXIN-14"/>
    <property type="match status" value="1"/>
</dbReference>
<dbReference type="SUPFAM" id="SSF48097">
    <property type="entry name" value="Regulator of G-protein signaling, RGS"/>
    <property type="match status" value="1"/>
</dbReference>
<feature type="region of interest" description="Disordered" evidence="1">
    <location>
        <begin position="521"/>
        <end position="549"/>
    </location>
</feature>
<dbReference type="PROSITE" id="PS50132">
    <property type="entry name" value="RGS"/>
    <property type="match status" value="1"/>
</dbReference>
<feature type="compositionally biased region" description="Basic and acidic residues" evidence="1">
    <location>
        <begin position="313"/>
        <end position="324"/>
    </location>
</feature>
<dbReference type="SMART" id="SM00313">
    <property type="entry name" value="PXA"/>
    <property type="match status" value="1"/>
</dbReference>
<accession>A0A8D8REN3</accession>
<dbReference type="InterPro" id="IPR044926">
    <property type="entry name" value="RGS_subdomain_2"/>
</dbReference>
<dbReference type="InterPro" id="IPR036305">
    <property type="entry name" value="RGS_sf"/>
</dbReference>
<dbReference type="GO" id="GO:0097352">
    <property type="term" value="P:autophagosome maturation"/>
    <property type="evidence" value="ECO:0007669"/>
    <property type="project" value="TreeGrafter"/>
</dbReference>
<dbReference type="Pfam" id="PF00615">
    <property type="entry name" value="RGS"/>
    <property type="match status" value="1"/>
</dbReference>
<keyword evidence="2" id="KW-0812">Transmembrane</keyword>
<keyword evidence="2" id="KW-0472">Membrane</keyword>
<reference evidence="5" key="1">
    <citation type="submission" date="2021-05" db="EMBL/GenBank/DDBJ databases">
        <authorList>
            <person name="Alioto T."/>
            <person name="Alioto T."/>
            <person name="Gomez Garrido J."/>
        </authorList>
    </citation>
    <scope>NUCLEOTIDE SEQUENCE</scope>
</reference>
<dbReference type="InterPro" id="IPR003114">
    <property type="entry name" value="Phox_assoc"/>
</dbReference>
<dbReference type="EMBL" id="HBUF01160066">
    <property type="protein sequence ID" value="CAG6649809.1"/>
    <property type="molecule type" value="Transcribed_RNA"/>
</dbReference>
<feature type="compositionally biased region" description="Low complexity" evidence="1">
    <location>
        <begin position="521"/>
        <end position="533"/>
    </location>
</feature>
<sequence length="954" mass="108365">MEDVTRLPIRSFWQIVSLLREINVEKVWHDGFMRNTIIGVLTVITCIYSVIGFLGSLLLLISFLSGFIVFHKVFFIYNVTVPDLTKLVSQNWSTSCTEEQHKRRQLIRQNTSDPGCKVCADINCCREQSPTHSTKPWEDLTIPFNVNQALETLLTKLLDKYISSWYVNICPENDPNSSHFQTELKLTIRHAASILIHRVQKLDLTNFLLYRVLPLAAKHIHTVENNSRQIKPKWHRALNNRNTELDYLRCLSRQLLPILLPPACYNCRTFYLLNQELVSGWLLLPLSDAVSNPTVLNTFLLYLLDSKSGTENTNKEDQVGEKKIVSPLHDAGDEESEDTSVEAAAHGSNPISTEEDSSPTQSEHVQLLSTFVPRCESKSDLWHPNLEAILKDQSLLFAFMQYLKSQADINVLQFCLDVEEFNSRMLAPDLSPDDLDILYKDAWDIYSIYFSAHSPDCIAFDPKLAQELRKILSKDVSKLRTSPPLFKAYEAAYSRLERLHVSNFHKSEEFFNHLCGPKISSSNTTSGLSSPESLDSPLKRKKSPDGPVAKLSNRLQKITGVLKPNVVLEGQKDVADSILPEVEVELAETVKESDSEERDLSKWKVSVFNSRVKSNPNFTVKVVRTDLPPHDPDAEWSVARKIQDFYTLETKLTEFHGNFSDVQLPAKKLLVPCPDDSRVYEIYLRTILSKPGLKGSDLLFAFLKAPTFEVEQFALSRLFKKSVPGITLKKERGQHLDLFIRNFLDSTKTKASKIEWKDISEELKPRHVVNMRSKVFGNNLDIPPQGETIDNIGLQYSTTMETRVLDGPAKCLLFIGIKSYKLARSIVRLIFALLTLFKSTLDSLIYMFVTKTLNTSLSSDNIAYLVYCLDWSLFENTVSVDPKQMKDSVEAKIGQSSALLRPLLNKCFVTLQDPLLNKQLFYQIFEEVLAEIFPELLHPISTSSISSQPSDTGN</sequence>
<feature type="region of interest" description="Disordered" evidence="1">
    <location>
        <begin position="310"/>
        <end position="363"/>
    </location>
</feature>
<evidence type="ECO:0000313" key="5">
    <source>
        <dbReference type="EMBL" id="CAG6649809.1"/>
    </source>
</evidence>
<dbReference type="SUPFAM" id="SSF64268">
    <property type="entry name" value="PX domain"/>
    <property type="match status" value="1"/>
</dbReference>
<feature type="domain" description="PXA" evidence="4">
    <location>
        <begin position="143"/>
        <end position="308"/>
    </location>
</feature>
<protein>
    <submittedName>
        <fullName evidence="5">Sorting nexin-14</fullName>
    </submittedName>
</protein>
<dbReference type="Gene3D" id="3.30.1520.10">
    <property type="entry name" value="Phox-like domain"/>
    <property type="match status" value="1"/>
</dbReference>
<dbReference type="InterPro" id="IPR016137">
    <property type="entry name" value="RGS"/>
</dbReference>
<evidence type="ECO:0000256" key="1">
    <source>
        <dbReference type="SAM" id="MobiDB-lite"/>
    </source>
</evidence>
<dbReference type="PROSITE" id="PS51207">
    <property type="entry name" value="PXA"/>
    <property type="match status" value="1"/>
</dbReference>
<dbReference type="Gene3D" id="1.10.167.10">
    <property type="entry name" value="Regulator of G-protein Signalling 4, domain 2"/>
    <property type="match status" value="1"/>
</dbReference>
<dbReference type="InterPro" id="IPR001683">
    <property type="entry name" value="PX_dom"/>
</dbReference>
<name>A0A8D8REN3_9HEMI</name>
<evidence type="ECO:0000259" key="3">
    <source>
        <dbReference type="PROSITE" id="PS50132"/>
    </source>
</evidence>
<dbReference type="AlphaFoldDB" id="A0A8D8REN3"/>
<dbReference type="SMART" id="SM00315">
    <property type="entry name" value="RGS"/>
    <property type="match status" value="1"/>
</dbReference>
<dbReference type="PANTHER" id="PTHR22775">
    <property type="entry name" value="SORTING NEXIN"/>
    <property type="match status" value="1"/>
</dbReference>